<evidence type="ECO:0000256" key="1">
    <source>
        <dbReference type="ARBA" id="ARBA00004429"/>
    </source>
</evidence>
<comment type="similarity">
    <text evidence="8 9">Belongs to the TRAP transporter small permease family.</text>
</comment>
<name>A0ABQ5LNV1_9RHOB</name>
<dbReference type="PANTHER" id="PTHR35011">
    <property type="entry name" value="2,3-DIKETO-L-GULONATE TRAP TRANSPORTER SMALL PERMEASE PROTEIN YIAM"/>
    <property type="match status" value="1"/>
</dbReference>
<evidence type="ECO:0000256" key="4">
    <source>
        <dbReference type="ARBA" id="ARBA00022519"/>
    </source>
</evidence>
<feature type="transmembrane region" description="Helical" evidence="9">
    <location>
        <begin position="53"/>
        <end position="71"/>
    </location>
</feature>
<evidence type="ECO:0000256" key="8">
    <source>
        <dbReference type="ARBA" id="ARBA00038436"/>
    </source>
</evidence>
<keyword evidence="3" id="KW-1003">Cell membrane</keyword>
<keyword evidence="4 9" id="KW-0997">Cell inner membrane</keyword>
<dbReference type="PANTHER" id="PTHR35011:SF2">
    <property type="entry name" value="2,3-DIKETO-L-GULONATE TRAP TRANSPORTER SMALL PERMEASE PROTEIN YIAM"/>
    <property type="match status" value="1"/>
</dbReference>
<protein>
    <recommendedName>
        <fullName evidence="9">TRAP transporter small permease protein</fullName>
    </recommendedName>
</protein>
<dbReference type="InterPro" id="IPR055348">
    <property type="entry name" value="DctQ"/>
</dbReference>
<feature type="transmembrane region" description="Helical" evidence="9">
    <location>
        <begin position="92"/>
        <end position="110"/>
    </location>
</feature>
<comment type="function">
    <text evidence="9">Part of the tripartite ATP-independent periplasmic (TRAP) transport system.</text>
</comment>
<reference evidence="11" key="1">
    <citation type="journal article" date="2023" name="Int. J. Syst. Evol. Microbiol.">
        <title>Sinisalibacter aestuarii sp. nov., isolated from estuarine sediment of the Arakawa River.</title>
        <authorList>
            <person name="Arafat S.T."/>
            <person name="Hirano S."/>
            <person name="Sato A."/>
            <person name="Takeuchi K."/>
            <person name="Yasuda T."/>
            <person name="Terahara T."/>
            <person name="Hamada M."/>
            <person name="Kobayashi T."/>
        </authorList>
    </citation>
    <scope>NUCLEOTIDE SEQUENCE</scope>
    <source>
        <strain evidence="11">B-399</strain>
    </source>
</reference>
<evidence type="ECO:0000256" key="7">
    <source>
        <dbReference type="ARBA" id="ARBA00023136"/>
    </source>
</evidence>
<dbReference type="Proteomes" id="UP001144205">
    <property type="component" value="Unassembled WGS sequence"/>
</dbReference>
<keyword evidence="2 9" id="KW-0813">Transport</keyword>
<dbReference type="InterPro" id="IPR007387">
    <property type="entry name" value="TRAP_DctQ"/>
</dbReference>
<keyword evidence="12" id="KW-1185">Reference proteome</keyword>
<feature type="domain" description="Tripartite ATP-independent periplasmic transporters DctQ component" evidence="10">
    <location>
        <begin position="28"/>
        <end position="156"/>
    </location>
</feature>
<evidence type="ECO:0000256" key="3">
    <source>
        <dbReference type="ARBA" id="ARBA00022475"/>
    </source>
</evidence>
<evidence type="ECO:0000313" key="11">
    <source>
        <dbReference type="EMBL" id="GKY86641.1"/>
    </source>
</evidence>
<keyword evidence="7 9" id="KW-0472">Membrane</keyword>
<dbReference type="Pfam" id="PF04290">
    <property type="entry name" value="DctQ"/>
    <property type="match status" value="1"/>
</dbReference>
<evidence type="ECO:0000313" key="12">
    <source>
        <dbReference type="Proteomes" id="UP001144205"/>
    </source>
</evidence>
<comment type="subcellular location">
    <subcellularLocation>
        <location evidence="1 9">Cell inner membrane</location>
        <topology evidence="1 9">Multi-pass membrane protein</topology>
    </subcellularLocation>
</comment>
<evidence type="ECO:0000256" key="5">
    <source>
        <dbReference type="ARBA" id="ARBA00022692"/>
    </source>
</evidence>
<keyword evidence="6 9" id="KW-1133">Transmembrane helix</keyword>
<evidence type="ECO:0000256" key="6">
    <source>
        <dbReference type="ARBA" id="ARBA00022989"/>
    </source>
</evidence>
<dbReference type="EMBL" id="BROH01000001">
    <property type="protein sequence ID" value="GKY86641.1"/>
    <property type="molecule type" value="Genomic_DNA"/>
</dbReference>
<comment type="caution">
    <text evidence="11">The sequence shown here is derived from an EMBL/GenBank/DDBJ whole genome shotgun (WGS) entry which is preliminary data.</text>
</comment>
<keyword evidence="5 9" id="KW-0812">Transmembrane</keyword>
<organism evidence="11 12">
    <name type="scientific">Sinisalibacter aestuarii</name>
    <dbReference type="NCBI Taxonomy" id="2949426"/>
    <lineage>
        <taxon>Bacteria</taxon>
        <taxon>Pseudomonadati</taxon>
        <taxon>Pseudomonadota</taxon>
        <taxon>Alphaproteobacteria</taxon>
        <taxon>Rhodobacterales</taxon>
        <taxon>Roseobacteraceae</taxon>
        <taxon>Sinisalibacter</taxon>
    </lineage>
</organism>
<proteinExistence type="inferred from homology"/>
<evidence type="ECO:0000256" key="9">
    <source>
        <dbReference type="RuleBase" id="RU369079"/>
    </source>
</evidence>
<feature type="transmembrane region" description="Helical" evidence="9">
    <location>
        <begin position="12"/>
        <end position="33"/>
    </location>
</feature>
<gene>
    <name evidence="11" type="ORF">STA1M1_05100</name>
</gene>
<evidence type="ECO:0000259" key="10">
    <source>
        <dbReference type="Pfam" id="PF04290"/>
    </source>
</evidence>
<evidence type="ECO:0000256" key="2">
    <source>
        <dbReference type="ARBA" id="ARBA00022448"/>
    </source>
</evidence>
<comment type="subunit">
    <text evidence="9">The complex comprises the extracytoplasmic solute receptor protein and the two transmembrane proteins.</text>
</comment>
<feature type="transmembrane region" description="Helical" evidence="9">
    <location>
        <begin position="132"/>
        <end position="157"/>
    </location>
</feature>
<sequence length="169" mass="18118">MLGIVQKWADGLTRLSALIGTIGLLTEVVVILVDVVGRFFGHPLTGAQDISQMAMVVLVFGAMAMCDKVGGHISVDLFENSMPGWMVRTGDVISALLGAVIFLGLAWTTWDSAGLSKMLNLATNIIGLPKVYFQYFIIAAALITALGMILRAISLFLSPLPHHGYKEKA</sequence>
<accession>A0ABQ5LNV1</accession>